<keyword evidence="4 5" id="KW-0720">Serine protease</keyword>
<organism evidence="8 9">
    <name type="scientific">Bermanella marisrubri</name>
    <dbReference type="NCBI Taxonomy" id="207949"/>
    <lineage>
        <taxon>Bacteria</taxon>
        <taxon>Pseudomonadati</taxon>
        <taxon>Pseudomonadota</taxon>
        <taxon>Gammaproteobacteria</taxon>
        <taxon>Oceanospirillales</taxon>
        <taxon>Oceanospirillaceae</taxon>
        <taxon>Bermanella</taxon>
    </lineage>
</organism>
<dbReference type="InterPro" id="IPR022398">
    <property type="entry name" value="Peptidase_S8_His-AS"/>
</dbReference>
<dbReference type="PANTHER" id="PTHR43806:SF11">
    <property type="entry name" value="CEREVISIN-RELATED"/>
    <property type="match status" value="1"/>
</dbReference>
<sequence>MVVRFLLYGMFLLLSACLSDSNSSQPNSPITYTVTSLGSERYQVAFKANVSEDHSGYWQFGDGYVSAGRSVNHIYYSPGQYTITYSFERDGQQEKISDTLVLEGAAQNLDVISRDLIVVDSDHNDPNQTWKRNDFEPQPITAPSKISGIMMAKGQCQTGRLCSSGDDIDRYRLQTDQPITLDVQHHTGELSVKVEANGSDIAWQNPLHLAAGLYDLELIRKTETVRYTLNVGLNESVDANSYQPGKLIIRYKNQLNPELVDISDPRLRHHKNIQQARQALQQADNVQSVSYNYWRFSRSFTQWSLSEFDIPLLWQLLPNQGLNVRVAVIDTGLSNHAELSHAYIEDGYDFISDPLQSDDGDGWDSNPFDDSDIGHGTHITGIIASQGQLTDTSIAGISPNVQIMPLRAIGRFGATSYDLIQSLLYAAALGNDTGKRPARPADIINLSLGGKDFSQIENDVIQRLSQLGIIIIAASGNQGSDTIDYPAAYPNVIAVGAHDRFGNVAPYSNSGAALDIIAPGGNCVDQTCSGGIINLAPQGFKSLTGTSMSTAFATGVLASLKSHHPHIDVADVNRLIEQGKITTSDKHTKQNGWGRLDMYKIGTLANSNIGTPTTHTRLWAPTQINYHNSDMSARLPIRLSNDVSLEMLNFSILPNDLNYELEKVNNYLYELSVQNAIDIDNITIRYHDGYQWRTLETQLQSYNDGHRVDFLDHLYVQIDSKRTPLRASTNQTGWQLQYPHNANEPSIQVSSDIDYDGVYCELGEFCGQRTGCSDPIARSFTQCNGGDLKSPLSGQLIISY</sequence>
<gene>
    <name evidence="8" type="ORF">RED65_09564</name>
</gene>
<keyword evidence="2 5" id="KW-0645">Protease</keyword>
<feature type="active site" description="Charge relay system" evidence="5">
    <location>
        <position position="547"/>
    </location>
</feature>
<proteinExistence type="inferred from homology"/>
<dbReference type="AlphaFoldDB" id="Q1N6G3"/>
<dbReference type="Gene3D" id="3.40.50.200">
    <property type="entry name" value="Peptidase S8/S53 domain"/>
    <property type="match status" value="1"/>
</dbReference>
<evidence type="ECO:0000256" key="6">
    <source>
        <dbReference type="SAM" id="SignalP"/>
    </source>
</evidence>
<dbReference type="GO" id="GO:0006508">
    <property type="term" value="P:proteolysis"/>
    <property type="evidence" value="ECO:0007669"/>
    <property type="project" value="UniProtKB-KW"/>
</dbReference>
<comment type="caution">
    <text evidence="8">The sequence shown here is derived from an EMBL/GenBank/DDBJ whole genome shotgun (WGS) entry which is preliminary data.</text>
</comment>
<dbReference type="InterPro" id="IPR023827">
    <property type="entry name" value="Peptidase_S8_Asp-AS"/>
</dbReference>
<dbReference type="InterPro" id="IPR000601">
    <property type="entry name" value="PKD_dom"/>
</dbReference>
<dbReference type="PROSITE" id="PS00137">
    <property type="entry name" value="SUBTILASE_HIS"/>
    <property type="match status" value="1"/>
</dbReference>
<dbReference type="GO" id="GO:0004252">
    <property type="term" value="F:serine-type endopeptidase activity"/>
    <property type="evidence" value="ECO:0007669"/>
    <property type="project" value="UniProtKB-UniRule"/>
</dbReference>
<dbReference type="InterPro" id="IPR015500">
    <property type="entry name" value="Peptidase_S8_subtilisin-rel"/>
</dbReference>
<dbReference type="PROSITE" id="PS50093">
    <property type="entry name" value="PKD"/>
    <property type="match status" value="1"/>
</dbReference>
<evidence type="ECO:0000259" key="7">
    <source>
        <dbReference type="PROSITE" id="PS50093"/>
    </source>
</evidence>
<dbReference type="InterPro" id="IPR000209">
    <property type="entry name" value="Peptidase_S8/S53_dom"/>
</dbReference>
<dbReference type="Gene3D" id="2.60.40.10">
    <property type="entry name" value="Immunoglobulins"/>
    <property type="match status" value="1"/>
</dbReference>
<keyword evidence="9" id="KW-1185">Reference proteome</keyword>
<dbReference type="InterPro" id="IPR050131">
    <property type="entry name" value="Peptidase_S8_subtilisin-like"/>
</dbReference>
<dbReference type="Pfam" id="PF00082">
    <property type="entry name" value="Peptidase_S8"/>
    <property type="match status" value="1"/>
</dbReference>
<keyword evidence="6" id="KW-0732">Signal</keyword>
<dbReference type="OrthoDB" id="9790784at2"/>
<dbReference type="PROSITE" id="PS00136">
    <property type="entry name" value="SUBTILASE_ASP"/>
    <property type="match status" value="1"/>
</dbReference>
<feature type="active site" description="Charge relay system" evidence="5">
    <location>
        <position position="375"/>
    </location>
</feature>
<dbReference type="SUPFAM" id="SSF52743">
    <property type="entry name" value="Subtilisin-like"/>
    <property type="match status" value="1"/>
</dbReference>
<dbReference type="PRINTS" id="PR00723">
    <property type="entry name" value="SUBTILISIN"/>
</dbReference>
<dbReference type="HOGENOM" id="CLU_011263_8_0_6"/>
<dbReference type="Pfam" id="PF18911">
    <property type="entry name" value="PKD_4"/>
    <property type="match status" value="1"/>
</dbReference>
<evidence type="ECO:0000313" key="8">
    <source>
        <dbReference type="EMBL" id="EAT13629.1"/>
    </source>
</evidence>
<feature type="signal peptide" evidence="6">
    <location>
        <begin position="1"/>
        <end position="21"/>
    </location>
</feature>
<reference evidence="8 9" key="1">
    <citation type="submission" date="2006-03" db="EMBL/GenBank/DDBJ databases">
        <authorList>
            <person name="Pinhassi J."/>
            <person name="Pedros-Alio C."/>
            <person name="Ferriera S."/>
            <person name="Johnson J."/>
            <person name="Kravitz S."/>
            <person name="Halpern A."/>
            <person name="Remington K."/>
            <person name="Beeson K."/>
            <person name="Tran B."/>
            <person name="Rogers Y.-H."/>
            <person name="Friedman R."/>
            <person name="Venter J.C."/>
        </authorList>
    </citation>
    <scope>NUCLEOTIDE SEQUENCE [LARGE SCALE GENOMIC DNA]</scope>
    <source>
        <strain evidence="8 9">RED65</strain>
    </source>
</reference>
<accession>Q1N6G3</accession>
<feature type="domain" description="PKD" evidence="7">
    <location>
        <begin position="58"/>
        <end position="86"/>
    </location>
</feature>
<dbReference type="CDD" id="cd00146">
    <property type="entry name" value="PKD"/>
    <property type="match status" value="1"/>
</dbReference>
<dbReference type="PROSITE" id="PS51892">
    <property type="entry name" value="SUBTILASE"/>
    <property type="match status" value="1"/>
</dbReference>
<evidence type="ECO:0000256" key="1">
    <source>
        <dbReference type="ARBA" id="ARBA00011073"/>
    </source>
</evidence>
<dbReference type="EMBL" id="AAQH01000001">
    <property type="protein sequence ID" value="EAT13629.1"/>
    <property type="molecule type" value="Genomic_DNA"/>
</dbReference>
<comment type="similarity">
    <text evidence="1 5">Belongs to the peptidase S8 family.</text>
</comment>
<dbReference type="PANTHER" id="PTHR43806">
    <property type="entry name" value="PEPTIDASE S8"/>
    <property type="match status" value="1"/>
</dbReference>
<dbReference type="InterPro" id="IPR036852">
    <property type="entry name" value="Peptidase_S8/S53_dom_sf"/>
</dbReference>
<keyword evidence="3 5" id="KW-0378">Hydrolase</keyword>
<name>Q1N6G3_9GAMM</name>
<dbReference type="STRING" id="207949.RED65_09564"/>
<dbReference type="Proteomes" id="UP000004263">
    <property type="component" value="Unassembled WGS sequence"/>
</dbReference>
<feature type="chain" id="PRO_5004194901" evidence="6">
    <location>
        <begin position="22"/>
        <end position="800"/>
    </location>
</feature>
<evidence type="ECO:0000256" key="2">
    <source>
        <dbReference type="ARBA" id="ARBA00022670"/>
    </source>
</evidence>
<dbReference type="InterPro" id="IPR013783">
    <property type="entry name" value="Ig-like_fold"/>
</dbReference>
<dbReference type="InterPro" id="IPR035986">
    <property type="entry name" value="PKD_dom_sf"/>
</dbReference>
<evidence type="ECO:0000256" key="4">
    <source>
        <dbReference type="ARBA" id="ARBA00022825"/>
    </source>
</evidence>
<dbReference type="PROSITE" id="PS51257">
    <property type="entry name" value="PROKAR_LIPOPROTEIN"/>
    <property type="match status" value="1"/>
</dbReference>
<evidence type="ECO:0000313" key="9">
    <source>
        <dbReference type="Proteomes" id="UP000004263"/>
    </source>
</evidence>
<evidence type="ECO:0000256" key="3">
    <source>
        <dbReference type="ARBA" id="ARBA00022801"/>
    </source>
</evidence>
<dbReference type="SUPFAM" id="SSF49299">
    <property type="entry name" value="PKD domain"/>
    <property type="match status" value="1"/>
</dbReference>
<protein>
    <submittedName>
        <fullName evidence="8">Peptidase S8 and S53, subtilisin, kexin, sedolisin</fullName>
    </submittedName>
</protein>
<feature type="active site" description="Charge relay system" evidence="5">
    <location>
        <position position="330"/>
    </location>
</feature>
<evidence type="ECO:0000256" key="5">
    <source>
        <dbReference type="PROSITE-ProRule" id="PRU01240"/>
    </source>
</evidence>
<dbReference type="RefSeq" id="WP_007017050.1">
    <property type="nucleotide sequence ID" value="NZ_CH724113.1"/>
</dbReference>